<dbReference type="AlphaFoldDB" id="A0A6L3N444"/>
<evidence type="ECO:0000313" key="7">
    <source>
        <dbReference type="Proteomes" id="UP000473470"/>
    </source>
</evidence>
<dbReference type="RefSeq" id="WP_150998516.1">
    <property type="nucleotide sequence ID" value="NZ_CABVPM010000001.1"/>
</dbReference>
<dbReference type="PROSITE" id="PS51206">
    <property type="entry name" value="SF3_HELICASE_1"/>
    <property type="match status" value="1"/>
</dbReference>
<feature type="compositionally biased region" description="Low complexity" evidence="4">
    <location>
        <begin position="51"/>
        <end position="64"/>
    </location>
</feature>
<organism evidence="6 7">
    <name type="scientific">Burkholderia stagnalis</name>
    <dbReference type="NCBI Taxonomy" id="1503054"/>
    <lineage>
        <taxon>Bacteria</taxon>
        <taxon>Pseudomonadati</taxon>
        <taxon>Pseudomonadota</taxon>
        <taxon>Betaproteobacteria</taxon>
        <taxon>Burkholderiales</taxon>
        <taxon>Burkholderiaceae</taxon>
        <taxon>Burkholderia</taxon>
        <taxon>Burkholderia cepacia complex</taxon>
    </lineage>
</organism>
<dbReference type="Proteomes" id="UP000473470">
    <property type="component" value="Unassembled WGS sequence"/>
</dbReference>
<dbReference type="InterPro" id="IPR045455">
    <property type="entry name" value="NrS-1_pol-like_helicase"/>
</dbReference>
<feature type="region of interest" description="Disordered" evidence="4">
    <location>
        <begin position="1"/>
        <end position="97"/>
    </location>
</feature>
<reference evidence="6 7" key="1">
    <citation type="submission" date="2019-09" db="EMBL/GenBank/DDBJ databases">
        <title>Draft genome sequences of 48 bacterial type strains from the CCUG.</title>
        <authorList>
            <person name="Tunovic T."/>
            <person name="Pineiro-Iglesias B."/>
            <person name="Unosson C."/>
            <person name="Inganas E."/>
            <person name="Ohlen M."/>
            <person name="Cardew S."/>
            <person name="Jensie-Markopoulos S."/>
            <person name="Salva-Serra F."/>
            <person name="Jaen-Luchoro D."/>
            <person name="Karlsson R."/>
            <person name="Svensson-Stadler L."/>
            <person name="Chun J."/>
            <person name="Moore E."/>
        </authorList>
    </citation>
    <scope>NUCLEOTIDE SEQUENCE [LARGE SCALE GENOMIC DNA]</scope>
    <source>
        <strain evidence="6 7">CCUG 65686</strain>
    </source>
</reference>
<dbReference type="InterPro" id="IPR006500">
    <property type="entry name" value="Helicase_put_C_phage/plasmid"/>
</dbReference>
<dbReference type="EMBL" id="VZOK01000004">
    <property type="protein sequence ID" value="KAB0640704.1"/>
    <property type="molecule type" value="Genomic_DNA"/>
</dbReference>
<protein>
    <recommendedName>
        <fullName evidence="5">SF3 helicase domain-containing protein</fullName>
    </recommendedName>
</protein>
<evidence type="ECO:0000256" key="3">
    <source>
        <dbReference type="ARBA" id="ARBA00022840"/>
    </source>
</evidence>
<comment type="caution">
    <text evidence="6">The sequence shown here is derived from an EMBL/GenBank/DDBJ whole genome shotgun (WGS) entry which is preliminary data.</text>
</comment>
<dbReference type="SUPFAM" id="SSF52540">
    <property type="entry name" value="P-loop containing nucleoside triphosphate hydrolases"/>
    <property type="match status" value="1"/>
</dbReference>
<dbReference type="GO" id="GO:0016787">
    <property type="term" value="F:hydrolase activity"/>
    <property type="evidence" value="ECO:0007669"/>
    <property type="project" value="UniProtKB-KW"/>
</dbReference>
<gene>
    <name evidence="6" type="ORF">F7R25_04185</name>
</gene>
<sequence length="528" mass="61038">MNNVIEENKNVNNELTPEDQKAKEYLDSVVDDLEEELRKDEANKQASQAVKPAKTASKASSSKKATSKKIPAKADIESKQDGEEGSTKKKPPTIEHIFVSRKDTDGRFIINNYRRQGSIIFKWTGDHWKQQEEEDIKGMITFWLKTNYRGELSARNLNSIYTVFTHSVLKFEKEKIDGIIIPTRHHWLKIDEKKGTIKAIVPDRSQPVKYIIDVLIPAEGEFTIPKRISAPLKSKFHKFLRTSLADEAVRQVVQEFCGYTLTNSTRKQKMQWWVGKGANGKSVLIEILSSLHGNPVSVKISEVGQYNAHLVGASLVFATETDKKGFDQEFVKQAVSGDKVEVRAIYGKKQNAQLTAKWIMLMNDIPHITDFTDAIFRRVQLINWNKQFTEETADENLAYDIIRDEKEEVLFWCLEGLQRMIKADWKFTKADSIENSVTEWRNSADKVRLFFVERDYHYDDEKKKKNDKQAIFEAFNKWADANNFERMSTIGFWTRANNIFPRLKEDPDMKDKNTGRRAVHLYIKAQTI</sequence>
<evidence type="ECO:0000256" key="4">
    <source>
        <dbReference type="SAM" id="MobiDB-lite"/>
    </source>
</evidence>
<keyword evidence="1" id="KW-0547">Nucleotide-binding</keyword>
<dbReference type="InterPro" id="IPR014015">
    <property type="entry name" value="Helicase_SF3_DNA-vir"/>
</dbReference>
<keyword evidence="3" id="KW-0067">ATP-binding</keyword>
<name>A0A6L3N444_9BURK</name>
<feature type="domain" description="SF3 helicase" evidence="5">
    <location>
        <begin position="248"/>
        <end position="397"/>
    </location>
</feature>
<evidence type="ECO:0000256" key="1">
    <source>
        <dbReference type="ARBA" id="ARBA00022741"/>
    </source>
</evidence>
<feature type="compositionally biased region" description="Low complexity" evidence="4">
    <location>
        <begin position="1"/>
        <end position="14"/>
    </location>
</feature>
<evidence type="ECO:0000256" key="2">
    <source>
        <dbReference type="ARBA" id="ARBA00022801"/>
    </source>
</evidence>
<proteinExistence type="predicted"/>
<dbReference type="GO" id="GO:0005524">
    <property type="term" value="F:ATP binding"/>
    <property type="evidence" value="ECO:0007669"/>
    <property type="project" value="UniProtKB-KW"/>
</dbReference>
<dbReference type="PANTHER" id="PTHR35372:SF2">
    <property type="entry name" value="SF3 HELICASE DOMAIN-CONTAINING PROTEIN"/>
    <property type="match status" value="1"/>
</dbReference>
<evidence type="ECO:0000259" key="5">
    <source>
        <dbReference type="PROSITE" id="PS51206"/>
    </source>
</evidence>
<keyword evidence="2" id="KW-0378">Hydrolase</keyword>
<dbReference type="InterPro" id="IPR051620">
    <property type="entry name" value="ORF904-like_C"/>
</dbReference>
<accession>A0A6L3N444</accession>
<dbReference type="Pfam" id="PF19263">
    <property type="entry name" value="DUF5906"/>
    <property type="match status" value="1"/>
</dbReference>
<dbReference type="PANTHER" id="PTHR35372">
    <property type="entry name" value="ATP BINDING PROTEIN-RELATED"/>
    <property type="match status" value="1"/>
</dbReference>
<dbReference type="InterPro" id="IPR027417">
    <property type="entry name" value="P-loop_NTPase"/>
</dbReference>
<feature type="compositionally biased region" description="Basic and acidic residues" evidence="4">
    <location>
        <begin position="72"/>
        <end position="87"/>
    </location>
</feature>
<dbReference type="Gene3D" id="3.40.50.300">
    <property type="entry name" value="P-loop containing nucleotide triphosphate hydrolases"/>
    <property type="match status" value="1"/>
</dbReference>
<evidence type="ECO:0000313" key="6">
    <source>
        <dbReference type="EMBL" id="KAB0640704.1"/>
    </source>
</evidence>
<dbReference type="NCBIfam" id="TIGR01613">
    <property type="entry name" value="primase_Cterm"/>
    <property type="match status" value="1"/>
</dbReference>